<protein>
    <submittedName>
        <fullName evidence="2">YALI0B04972p</fullName>
    </submittedName>
</protein>
<gene>
    <name evidence="2" type="ORF">YALI0_B04972g</name>
</gene>
<accession>Q6CFP8</accession>
<dbReference type="HOGENOM" id="CLU_2110825_0_0_1"/>
<feature type="region of interest" description="Disordered" evidence="1">
    <location>
        <begin position="1"/>
        <end position="22"/>
    </location>
</feature>
<keyword evidence="3" id="KW-1185">Reference proteome</keyword>
<feature type="compositionally biased region" description="Polar residues" evidence="1">
    <location>
        <begin position="11"/>
        <end position="22"/>
    </location>
</feature>
<dbReference type="Proteomes" id="UP000001300">
    <property type="component" value="Chromosome B"/>
</dbReference>
<reference evidence="2 3" key="1">
    <citation type="journal article" date="2004" name="Nature">
        <title>Genome evolution in yeasts.</title>
        <authorList>
            <consortium name="Genolevures"/>
            <person name="Dujon B."/>
            <person name="Sherman D."/>
            <person name="Fischer G."/>
            <person name="Durrens P."/>
            <person name="Casaregola S."/>
            <person name="Lafontaine I."/>
            <person name="de Montigny J."/>
            <person name="Marck C."/>
            <person name="Neuveglise C."/>
            <person name="Talla E."/>
            <person name="Goffard N."/>
            <person name="Frangeul L."/>
            <person name="Aigle M."/>
            <person name="Anthouard V."/>
            <person name="Babour A."/>
            <person name="Barbe V."/>
            <person name="Barnay S."/>
            <person name="Blanchin S."/>
            <person name="Beckerich J.M."/>
            <person name="Beyne E."/>
            <person name="Bleykasten C."/>
            <person name="Boisrame A."/>
            <person name="Boyer J."/>
            <person name="Cattolico L."/>
            <person name="Confanioleri F."/>
            <person name="de Daruvar A."/>
            <person name="Despons L."/>
            <person name="Fabre E."/>
            <person name="Fairhead C."/>
            <person name="Ferry-Dumazet H."/>
            <person name="Groppi A."/>
            <person name="Hantraye F."/>
            <person name="Hennequin C."/>
            <person name="Jauniaux N."/>
            <person name="Joyet P."/>
            <person name="Kachouri R."/>
            <person name="Kerrest A."/>
            <person name="Koszul R."/>
            <person name="Lemaire M."/>
            <person name="Lesur I."/>
            <person name="Ma L."/>
            <person name="Muller H."/>
            <person name="Nicaud J.M."/>
            <person name="Nikolski M."/>
            <person name="Oztas S."/>
            <person name="Ozier-Kalogeropoulos O."/>
            <person name="Pellenz S."/>
            <person name="Potier S."/>
            <person name="Richard G.F."/>
            <person name="Straub M.L."/>
            <person name="Suleau A."/>
            <person name="Swennene D."/>
            <person name="Tekaia F."/>
            <person name="Wesolowski-Louvel M."/>
            <person name="Westhof E."/>
            <person name="Wirth B."/>
            <person name="Zeniou-Meyer M."/>
            <person name="Zivanovic I."/>
            <person name="Bolotin-Fukuhara M."/>
            <person name="Thierry A."/>
            <person name="Bouchier C."/>
            <person name="Caudron B."/>
            <person name="Scarpelli C."/>
            <person name="Gaillardin C."/>
            <person name="Weissenbach J."/>
            <person name="Wincker P."/>
            <person name="Souciet J.L."/>
        </authorList>
    </citation>
    <scope>NUCLEOTIDE SEQUENCE [LARGE SCALE GENOMIC DNA]</scope>
    <source>
        <strain evidence="3">CLIB 122 / E 150</strain>
    </source>
</reference>
<evidence type="ECO:0000256" key="1">
    <source>
        <dbReference type="SAM" id="MobiDB-lite"/>
    </source>
</evidence>
<dbReference type="KEGG" id="yli:2906677"/>
<name>Q6CFP8_YARLI</name>
<organism evidence="2 3">
    <name type="scientific">Yarrowia lipolytica (strain CLIB 122 / E 150)</name>
    <name type="common">Yeast</name>
    <name type="synonym">Candida lipolytica</name>
    <dbReference type="NCBI Taxonomy" id="284591"/>
    <lineage>
        <taxon>Eukaryota</taxon>
        <taxon>Fungi</taxon>
        <taxon>Dikarya</taxon>
        <taxon>Ascomycota</taxon>
        <taxon>Saccharomycotina</taxon>
        <taxon>Dipodascomycetes</taxon>
        <taxon>Dipodascales</taxon>
        <taxon>Dipodascales incertae sedis</taxon>
        <taxon>Yarrowia</taxon>
    </lineage>
</organism>
<dbReference type="VEuPathDB" id="FungiDB:YALI0_B04972g"/>
<dbReference type="InParanoid" id="Q6CFP8"/>
<dbReference type="EMBL" id="CR382128">
    <property type="protein sequence ID" value="CAG82742.2"/>
    <property type="molecule type" value="Genomic_DNA"/>
</dbReference>
<evidence type="ECO:0000313" key="3">
    <source>
        <dbReference type="Proteomes" id="UP000001300"/>
    </source>
</evidence>
<dbReference type="AlphaFoldDB" id="Q6CFP8"/>
<proteinExistence type="predicted"/>
<dbReference type="RefSeq" id="XP_500514.4">
    <property type="nucleotide sequence ID" value="XM_500514.4"/>
</dbReference>
<evidence type="ECO:0000313" key="2">
    <source>
        <dbReference type="EMBL" id="CAG82742.2"/>
    </source>
</evidence>
<sequence>MNVPEIFVDGEQSSHSQPSKRQSFLGFLGKTKERFRSPSPGGRSRGNSHLDVKMESLASSFTWTDEIPSQPKLAEFRTKIKWVEKAQKVLDVEQKCEYDGYRDQPGGCDCSVCQN</sequence>